<proteinExistence type="predicted"/>
<evidence type="ECO:0000313" key="5">
    <source>
        <dbReference type="Proteomes" id="UP000032160"/>
    </source>
</evidence>
<sequence length="348" mass="38193">MHQPLLSILDQSPIRAGGTAAQALGDTIDLAKRCDALGYHRYWVAEHHNTKSFAGSAPEVLIARLAAETTTMRIGSGGVMMPHYSPLKVAETFRLLETLYPGRIDLGLGRAAGAEPRTTAALMPGPKAYPLEVFPQQVQLLTQFLEDSTGLEGEAGGFPEDHPYRGIHAAPMGPGVPDMWLLGSGGDSAMHAAQFGLSYCYAHFINPESPDRAFETYRRHFRPSRTLKAPRASMGVSVMVAETEDEARRICASRNLWVLWMMQGKPGPFPTIEDALSYPYTDEEREIIKGIEARGMTGTPEQVKDQLLTLASEHDVEEFALVTITYDHVHRVRSYELLADAFALAKAA</sequence>
<dbReference type="OrthoDB" id="9780518at2"/>
<name>X5MGS4_9HYPH</name>
<evidence type="ECO:0000313" key="4">
    <source>
        <dbReference type="EMBL" id="CDO60744.1"/>
    </source>
</evidence>
<dbReference type="InterPro" id="IPR050766">
    <property type="entry name" value="Bact_Lucif_Oxidored"/>
</dbReference>
<dbReference type="InterPro" id="IPR036661">
    <property type="entry name" value="Luciferase-like_sf"/>
</dbReference>
<keyword evidence="5" id="KW-1185">Reference proteome</keyword>
<dbReference type="GO" id="GO:0005829">
    <property type="term" value="C:cytosol"/>
    <property type="evidence" value="ECO:0007669"/>
    <property type="project" value="TreeGrafter"/>
</dbReference>
<dbReference type="Gene3D" id="3.20.20.30">
    <property type="entry name" value="Luciferase-like domain"/>
    <property type="match status" value="1"/>
</dbReference>
<dbReference type="InterPro" id="IPR011251">
    <property type="entry name" value="Luciferase-like_dom"/>
</dbReference>
<dbReference type="EMBL" id="HG966617">
    <property type="protein sequence ID" value="CDO60744.1"/>
    <property type="molecule type" value="Genomic_DNA"/>
</dbReference>
<dbReference type="HOGENOM" id="CLU_027853_9_0_5"/>
<feature type="domain" description="Luciferase-like" evidence="3">
    <location>
        <begin position="9"/>
        <end position="311"/>
    </location>
</feature>
<dbReference type="RefSeq" id="WP_043948716.1">
    <property type="nucleotide sequence ID" value="NZ_HG966617.1"/>
</dbReference>
<dbReference type="GO" id="GO:0016705">
    <property type="term" value="F:oxidoreductase activity, acting on paired donors, with incorporation or reduction of molecular oxygen"/>
    <property type="evidence" value="ECO:0007669"/>
    <property type="project" value="InterPro"/>
</dbReference>
<reference evidence="4 5" key="1">
    <citation type="journal article" date="2014" name="Front. Genet.">
        <title>Genome and metabolic network of "Candidatus Phaeomarinobacter ectocarpi" Ec32, a new candidate genus of Alphaproteobacteria frequently associated with brown algae.</title>
        <authorList>
            <person name="Dittami S.M."/>
            <person name="Barbeyron T."/>
            <person name="Boyen C."/>
            <person name="Cambefort J."/>
            <person name="Collet G."/>
            <person name="Delage L."/>
            <person name="Gobet A."/>
            <person name="Groisillier A."/>
            <person name="Leblanc C."/>
            <person name="Michel G."/>
            <person name="Scornet D."/>
            <person name="Siegel A."/>
            <person name="Tapia J.E."/>
            <person name="Tonon T."/>
        </authorList>
    </citation>
    <scope>NUCLEOTIDE SEQUENCE [LARGE SCALE GENOMIC DNA]</scope>
    <source>
        <strain evidence="4 5">Ec32</strain>
    </source>
</reference>
<dbReference type="SUPFAM" id="SSF51679">
    <property type="entry name" value="Bacterial luciferase-like"/>
    <property type="match status" value="1"/>
</dbReference>
<evidence type="ECO:0000259" key="3">
    <source>
        <dbReference type="Pfam" id="PF00296"/>
    </source>
</evidence>
<dbReference type="FunFam" id="3.20.20.30:FF:000002">
    <property type="entry name" value="LLM class flavin-dependent oxidoreductase"/>
    <property type="match status" value="1"/>
</dbReference>
<dbReference type="Proteomes" id="UP000032160">
    <property type="component" value="Chromosome I"/>
</dbReference>
<dbReference type="PANTHER" id="PTHR30137:SF19">
    <property type="entry name" value="LUCIFERASE-LIKE MONOOXYGENASE"/>
    <property type="match status" value="1"/>
</dbReference>
<dbReference type="PANTHER" id="PTHR30137">
    <property type="entry name" value="LUCIFERASE-LIKE MONOOXYGENASE"/>
    <property type="match status" value="1"/>
</dbReference>
<dbReference type="NCBIfam" id="TIGR03558">
    <property type="entry name" value="oxido_grp_1"/>
    <property type="match status" value="1"/>
</dbReference>
<dbReference type="KEGG" id="pect:BN1012_Phect2531"/>
<dbReference type="Pfam" id="PF00296">
    <property type="entry name" value="Bac_luciferase"/>
    <property type="match status" value="1"/>
</dbReference>
<dbReference type="InterPro" id="IPR019949">
    <property type="entry name" value="CmoO-like"/>
</dbReference>
<evidence type="ECO:0000256" key="2">
    <source>
        <dbReference type="ARBA" id="ARBA00074555"/>
    </source>
</evidence>
<comment type="similarity">
    <text evidence="1">To bacterial alkanal monooxygenase alpha and beta chains.</text>
</comment>
<dbReference type="PATRIC" id="fig|1458461.3.peg.2536"/>
<protein>
    <recommendedName>
        <fullName evidence="2">Luciferase-like monooxygenase</fullName>
    </recommendedName>
</protein>
<accession>X5MGS4</accession>
<dbReference type="CDD" id="cd00347">
    <property type="entry name" value="Flavin_utilizing_monoxygenases"/>
    <property type="match status" value="1"/>
</dbReference>
<dbReference type="STRING" id="1458461.BN1012_Phect2531"/>
<gene>
    <name evidence="4" type="ORF">BN1012_Phect2531</name>
</gene>
<organism evidence="4 5">
    <name type="scientific">Candidatus Phaeomarinibacter ectocarpi</name>
    <dbReference type="NCBI Taxonomy" id="1458461"/>
    <lineage>
        <taxon>Bacteria</taxon>
        <taxon>Pseudomonadati</taxon>
        <taxon>Pseudomonadota</taxon>
        <taxon>Alphaproteobacteria</taxon>
        <taxon>Hyphomicrobiales</taxon>
        <taxon>Parvibaculaceae</taxon>
        <taxon>Candidatus Phaeomarinibacter</taxon>
    </lineage>
</organism>
<evidence type="ECO:0000256" key="1">
    <source>
        <dbReference type="ARBA" id="ARBA00007789"/>
    </source>
</evidence>
<dbReference type="AlphaFoldDB" id="X5MGS4"/>